<evidence type="ECO:0000256" key="4">
    <source>
        <dbReference type="ARBA" id="ARBA00023139"/>
    </source>
</evidence>
<comment type="caution">
    <text evidence="11">The sequence shown here is derived from an EMBL/GenBank/DDBJ whole genome shotgun (WGS) entry which is preliminary data.</text>
</comment>
<evidence type="ECO:0000256" key="8">
    <source>
        <dbReference type="HAMAP-Rule" id="MF_02204"/>
    </source>
</evidence>
<evidence type="ECO:0000313" key="12">
    <source>
        <dbReference type="Proteomes" id="UP001595799"/>
    </source>
</evidence>
<keyword evidence="6 8" id="KW-0449">Lipoprotein</keyword>
<gene>
    <name evidence="8 11" type="primary">pal</name>
    <name evidence="11" type="ORF">ACFOW6_05265</name>
</gene>
<dbReference type="Gene3D" id="3.30.1330.60">
    <property type="entry name" value="OmpA-like domain"/>
    <property type="match status" value="1"/>
</dbReference>
<dbReference type="InterPro" id="IPR039001">
    <property type="entry name" value="Pal"/>
</dbReference>
<keyword evidence="4 8" id="KW-0564">Palmitate</keyword>
<evidence type="ECO:0000256" key="7">
    <source>
        <dbReference type="ARBA" id="ARBA00023306"/>
    </source>
</evidence>
<dbReference type="InterPro" id="IPR006690">
    <property type="entry name" value="OMPA-like_CS"/>
</dbReference>
<dbReference type="PROSITE" id="PS51257">
    <property type="entry name" value="PROKAR_LIPOPROTEIN"/>
    <property type="match status" value="1"/>
</dbReference>
<dbReference type="PANTHER" id="PTHR30329:SF21">
    <property type="entry name" value="LIPOPROTEIN YIAD-RELATED"/>
    <property type="match status" value="1"/>
</dbReference>
<dbReference type="InterPro" id="IPR050330">
    <property type="entry name" value="Bact_OuterMem_StrucFunc"/>
</dbReference>
<feature type="region of interest" description="Disordered" evidence="9">
    <location>
        <begin position="19"/>
        <end position="56"/>
    </location>
</feature>
<dbReference type="Proteomes" id="UP001595799">
    <property type="component" value="Unassembled WGS sequence"/>
</dbReference>
<comment type="function">
    <text evidence="8">Part of the Tol-Pal system, which plays a role in outer membrane invagination during cell division and is important for maintaining outer membrane integrity.</text>
</comment>
<dbReference type="InterPro" id="IPR006664">
    <property type="entry name" value="OMP_bac"/>
</dbReference>
<dbReference type="Pfam" id="PF00691">
    <property type="entry name" value="OmpA"/>
    <property type="match status" value="1"/>
</dbReference>
<keyword evidence="7 8" id="KW-0131">Cell cycle</keyword>
<reference evidence="12" key="1">
    <citation type="journal article" date="2019" name="Int. J. Syst. Evol. Microbiol.">
        <title>The Global Catalogue of Microorganisms (GCM) 10K type strain sequencing project: providing services to taxonomists for standard genome sequencing and annotation.</title>
        <authorList>
            <consortium name="The Broad Institute Genomics Platform"/>
            <consortium name="The Broad Institute Genome Sequencing Center for Infectious Disease"/>
            <person name="Wu L."/>
            <person name="Ma J."/>
        </authorList>
    </citation>
    <scope>NUCLEOTIDE SEQUENCE [LARGE SCALE GENOMIC DNA]</scope>
    <source>
        <strain evidence="12">CECT 8472</strain>
    </source>
</reference>
<dbReference type="InterPro" id="IPR036737">
    <property type="entry name" value="OmpA-like_sf"/>
</dbReference>
<keyword evidence="3 8" id="KW-0472">Membrane</keyword>
<dbReference type="PROSITE" id="PS51123">
    <property type="entry name" value="OMPA_2"/>
    <property type="match status" value="1"/>
</dbReference>
<keyword evidence="2 8" id="KW-0732">Signal</keyword>
<evidence type="ECO:0000256" key="9">
    <source>
        <dbReference type="SAM" id="MobiDB-lite"/>
    </source>
</evidence>
<dbReference type="NCBIfam" id="TIGR02802">
    <property type="entry name" value="Pal_lipo"/>
    <property type="match status" value="1"/>
</dbReference>
<sequence>MRLAILGFAAALLLAGCQSTPSESDSASSDASASNGTGADSSLSQENLGSADPGTQEDLEQRIGDRVFFDFDSSSIRQDQRRTVELLAEWLQRYDNVQLSIEGHADERGTREYNLALGERRANAVEEMLISLGVPESRLRTISYGKERPAELGSNEQAWAANRRAEFVVR</sequence>
<proteinExistence type="inferred from homology"/>
<comment type="similarity">
    <text evidence="8">Belongs to the Pal lipoprotein family.</text>
</comment>
<dbReference type="CDD" id="cd07185">
    <property type="entry name" value="OmpA_C-like"/>
    <property type="match status" value="1"/>
</dbReference>
<evidence type="ECO:0000256" key="6">
    <source>
        <dbReference type="ARBA" id="ARBA00023288"/>
    </source>
</evidence>
<dbReference type="HAMAP" id="MF_02204">
    <property type="entry name" value="Pal"/>
    <property type="match status" value="1"/>
</dbReference>
<evidence type="ECO:0000256" key="1">
    <source>
        <dbReference type="ARBA" id="ARBA00022618"/>
    </source>
</evidence>
<evidence type="ECO:0000259" key="10">
    <source>
        <dbReference type="PROSITE" id="PS51123"/>
    </source>
</evidence>
<protein>
    <recommendedName>
        <fullName evidence="8">Peptidoglycan-associated lipoprotein</fullName>
        <shortName evidence="8">PAL</shortName>
    </recommendedName>
</protein>
<feature type="domain" description="OmpA-like" evidence="10">
    <location>
        <begin position="56"/>
        <end position="170"/>
    </location>
</feature>
<organism evidence="11 12">
    <name type="scientific">Fodinicurvata halophila</name>
    <dbReference type="NCBI Taxonomy" id="1419723"/>
    <lineage>
        <taxon>Bacteria</taxon>
        <taxon>Pseudomonadati</taxon>
        <taxon>Pseudomonadota</taxon>
        <taxon>Alphaproteobacteria</taxon>
        <taxon>Rhodospirillales</taxon>
        <taxon>Rhodovibrionaceae</taxon>
        <taxon>Fodinicurvata</taxon>
    </lineage>
</organism>
<dbReference type="PROSITE" id="PS01068">
    <property type="entry name" value="OMPA_1"/>
    <property type="match status" value="1"/>
</dbReference>
<name>A0ABV8UI56_9PROT</name>
<evidence type="ECO:0000313" key="11">
    <source>
        <dbReference type="EMBL" id="MFC4350947.1"/>
    </source>
</evidence>
<dbReference type="PRINTS" id="PR01021">
    <property type="entry name" value="OMPADOMAIN"/>
</dbReference>
<evidence type="ECO:0000256" key="5">
    <source>
        <dbReference type="ARBA" id="ARBA00023237"/>
    </source>
</evidence>
<dbReference type="RefSeq" id="WP_382421290.1">
    <property type="nucleotide sequence ID" value="NZ_JBHSCW010000003.1"/>
</dbReference>
<comment type="subcellular location">
    <subcellularLocation>
        <location evidence="8">Cell outer membrane</location>
        <topology evidence="8">Lipid-anchor</topology>
    </subcellularLocation>
</comment>
<dbReference type="SUPFAM" id="SSF103088">
    <property type="entry name" value="OmpA-like"/>
    <property type="match status" value="1"/>
</dbReference>
<comment type="subunit">
    <text evidence="8">The Tol-Pal system is composed of five core proteins: the inner membrane proteins TolA, TolQ and TolR, the periplasmic protein TolB and the outer membrane protein Pal. They form a network linking the inner and outer membranes and the peptidoglycan layer.</text>
</comment>
<keyword evidence="5 8" id="KW-0998">Cell outer membrane</keyword>
<keyword evidence="12" id="KW-1185">Reference proteome</keyword>
<evidence type="ECO:0000256" key="2">
    <source>
        <dbReference type="ARBA" id="ARBA00022729"/>
    </source>
</evidence>
<dbReference type="InterPro" id="IPR006665">
    <property type="entry name" value="OmpA-like"/>
</dbReference>
<dbReference type="PANTHER" id="PTHR30329">
    <property type="entry name" value="STATOR ELEMENT OF FLAGELLAR MOTOR COMPLEX"/>
    <property type="match status" value="1"/>
</dbReference>
<feature type="compositionally biased region" description="Low complexity" evidence="9">
    <location>
        <begin position="19"/>
        <end position="42"/>
    </location>
</feature>
<dbReference type="EMBL" id="JBHSCW010000003">
    <property type="protein sequence ID" value="MFC4350947.1"/>
    <property type="molecule type" value="Genomic_DNA"/>
</dbReference>
<evidence type="ECO:0000256" key="3">
    <source>
        <dbReference type="ARBA" id="ARBA00023136"/>
    </source>
</evidence>
<dbReference type="InterPro" id="IPR014169">
    <property type="entry name" value="Pal_lipo_C"/>
</dbReference>
<keyword evidence="1 8" id="KW-0132">Cell division</keyword>
<accession>A0ABV8UI56</accession>